<reference evidence="1" key="1">
    <citation type="submission" date="2020-07" db="EMBL/GenBank/DDBJ databases">
        <authorList>
            <person name="Nieuwenhuis M."/>
            <person name="Van De Peppel L.J.J."/>
        </authorList>
    </citation>
    <scope>NUCLEOTIDE SEQUENCE</scope>
    <source>
        <strain evidence="1">AP01</strain>
        <tissue evidence="1">Mycelium</tissue>
    </source>
</reference>
<reference evidence="1" key="2">
    <citation type="submission" date="2021-10" db="EMBL/GenBank/DDBJ databases">
        <title>Phylogenomics reveals ancestral predisposition of the termite-cultivated fungus Termitomyces towards a domesticated lifestyle.</title>
        <authorList>
            <person name="Auxier B."/>
            <person name="Grum-Grzhimaylo A."/>
            <person name="Cardenas M.E."/>
            <person name="Lodge J.D."/>
            <person name="Laessoe T."/>
            <person name="Pedersen O."/>
            <person name="Smith M.E."/>
            <person name="Kuyper T.W."/>
            <person name="Franco-Molano E.A."/>
            <person name="Baroni T.J."/>
            <person name="Aanen D.K."/>
        </authorList>
    </citation>
    <scope>NUCLEOTIDE SEQUENCE</scope>
    <source>
        <strain evidence="1">AP01</strain>
        <tissue evidence="1">Mycelium</tissue>
    </source>
</reference>
<dbReference type="AlphaFoldDB" id="A0A9P7G0V5"/>
<proteinExistence type="predicted"/>
<evidence type="ECO:0000313" key="1">
    <source>
        <dbReference type="EMBL" id="KAG5640805.1"/>
    </source>
</evidence>
<protein>
    <submittedName>
        <fullName evidence="1">Uncharacterized protein</fullName>
    </submittedName>
</protein>
<comment type="caution">
    <text evidence="1">The sequence shown here is derived from an EMBL/GenBank/DDBJ whole genome shotgun (WGS) entry which is preliminary data.</text>
</comment>
<dbReference type="OrthoDB" id="2750929at2759"/>
<dbReference type="Proteomes" id="UP000775547">
    <property type="component" value="Unassembled WGS sequence"/>
</dbReference>
<name>A0A9P7G0V5_9AGAR</name>
<gene>
    <name evidence="1" type="ORF">DXG03_006959</name>
</gene>
<sequence length="387" mass="43157">MLLATLLRLPFPHRTIRTLNPDLLVPSDFVVLSDQGPAVRRPTIHVQRQQSDATATLSYRHEKGRRGHLPFPPNARGFLYLHCSPSLPPIAVQIRLRLTPEPNPSLFSTGADLLRDCGSIPWSIDLVRIAKVKNYAPFKALVTSDGLGLDRNLMDSLERGGSHPARFPYAGSTYPHSVICDKSREQFYSHRGLGFDLDLMDSLEHAWEGHTLQGFHTQGLHTLTQPFAINLEHNSIPIGIITTRAQGRIYLTHFYADHRKLSPYSEYPYNGVPLFPQICSMLQGFRLKDTPTGRVLVHFDISPLPEHARPASRPPVLVVRVLKILTPITSVPGYDMHLPAPVEGGLLSKKRKGGNLSTPPVDVPIIFDLEKIKPGLKILNALELLVE</sequence>
<dbReference type="EMBL" id="JABCKV010000497">
    <property type="protein sequence ID" value="KAG5640805.1"/>
    <property type="molecule type" value="Genomic_DNA"/>
</dbReference>
<accession>A0A9P7G0V5</accession>
<evidence type="ECO:0000313" key="2">
    <source>
        <dbReference type="Proteomes" id="UP000775547"/>
    </source>
</evidence>
<organism evidence="1 2">
    <name type="scientific">Asterophora parasitica</name>
    <dbReference type="NCBI Taxonomy" id="117018"/>
    <lineage>
        <taxon>Eukaryota</taxon>
        <taxon>Fungi</taxon>
        <taxon>Dikarya</taxon>
        <taxon>Basidiomycota</taxon>
        <taxon>Agaricomycotina</taxon>
        <taxon>Agaricomycetes</taxon>
        <taxon>Agaricomycetidae</taxon>
        <taxon>Agaricales</taxon>
        <taxon>Tricholomatineae</taxon>
        <taxon>Lyophyllaceae</taxon>
        <taxon>Asterophora</taxon>
    </lineage>
</organism>
<keyword evidence="2" id="KW-1185">Reference proteome</keyword>